<dbReference type="EMBL" id="CP155573">
    <property type="protein sequence ID" value="XFO69574.1"/>
    <property type="molecule type" value="Genomic_DNA"/>
</dbReference>
<proteinExistence type="predicted"/>
<dbReference type="Proteomes" id="UP000216752">
    <property type="component" value="Chromosome"/>
</dbReference>
<sequence>MQLPTANIPIPDSTATDELTFLSATEVADIFFQGKLKYARVLQMTRNGELPAMKQGKSYLYLWSALEKWAEKNFNKPNWAHKSVAKRM</sequence>
<reference evidence="2" key="1">
    <citation type="submission" date="2024-05" db="EMBL/GenBank/DDBJ databases">
        <title>Isolation and characterization of Sporomusa carbonis sp. nov., a carboxydotrophic hydrogenogen in the genus of Sporomusa isolated from a charcoal burning pile.</title>
        <authorList>
            <person name="Boeer T."/>
            <person name="Rosenbaum F."/>
            <person name="Eysell L."/>
            <person name="Mueller V."/>
            <person name="Daniel R."/>
            <person name="Poehlein A."/>
        </authorList>
    </citation>
    <scope>NUCLEOTIDE SEQUENCE [LARGE SCALE GENOMIC DNA]</scope>
    <source>
        <strain evidence="2">DSM 10669</strain>
    </source>
</reference>
<feature type="domain" description="Helix-turn-helix" evidence="1">
    <location>
        <begin position="22"/>
        <end position="73"/>
    </location>
</feature>
<protein>
    <recommendedName>
        <fullName evidence="1">Helix-turn-helix domain-containing protein</fullName>
    </recommendedName>
</protein>
<dbReference type="Pfam" id="PF12728">
    <property type="entry name" value="HTH_17"/>
    <property type="match status" value="1"/>
</dbReference>
<evidence type="ECO:0000313" key="3">
    <source>
        <dbReference type="Proteomes" id="UP000216752"/>
    </source>
</evidence>
<keyword evidence="3" id="KW-1185">Reference proteome</keyword>
<dbReference type="InterPro" id="IPR041657">
    <property type="entry name" value="HTH_17"/>
</dbReference>
<evidence type="ECO:0000313" key="2">
    <source>
        <dbReference type="EMBL" id="XFO69574.1"/>
    </source>
</evidence>
<gene>
    <name evidence="2" type="ORF">SPSIL_058080</name>
</gene>
<name>A0ABZ3IV49_9FIRM</name>
<organism evidence="2 3">
    <name type="scientific">Sporomusa silvacetica DSM 10669</name>
    <dbReference type="NCBI Taxonomy" id="1123289"/>
    <lineage>
        <taxon>Bacteria</taxon>
        <taxon>Bacillati</taxon>
        <taxon>Bacillota</taxon>
        <taxon>Negativicutes</taxon>
        <taxon>Selenomonadales</taxon>
        <taxon>Sporomusaceae</taxon>
        <taxon>Sporomusa</taxon>
    </lineage>
</organism>
<evidence type="ECO:0000259" key="1">
    <source>
        <dbReference type="Pfam" id="PF12728"/>
    </source>
</evidence>
<dbReference type="RefSeq" id="WP_094607185.1">
    <property type="nucleotide sequence ID" value="NZ_CP155573.1"/>
</dbReference>
<accession>A0ABZ3IV49</accession>